<evidence type="ECO:0000256" key="1">
    <source>
        <dbReference type="SAM" id="Phobius"/>
    </source>
</evidence>
<dbReference type="Proteomes" id="UP000011603">
    <property type="component" value="Unassembled WGS sequence"/>
</dbReference>
<dbReference type="PaxDb" id="523841-HFX_1298"/>
<reference evidence="2 3" key="1">
    <citation type="journal article" date="2014" name="PLoS Genet.">
        <title>Phylogenetically driven sequencing of extremely halophilic archaea reveals strategies for static and dynamic osmo-response.</title>
        <authorList>
            <person name="Becker E.A."/>
            <person name="Seitzer P.M."/>
            <person name="Tritt A."/>
            <person name="Larsen D."/>
            <person name="Krusor M."/>
            <person name="Yao A.I."/>
            <person name="Wu D."/>
            <person name="Madern D."/>
            <person name="Eisen J.A."/>
            <person name="Darling A.E."/>
            <person name="Facciotti M.T."/>
        </authorList>
    </citation>
    <scope>NUCLEOTIDE SEQUENCE [LARGE SCALE GENOMIC DNA]</scope>
    <source>
        <strain evidence="3">ATCC 33500 / DSM 1411 / JCM 8866 / NBRC 14739 / NCIMB 2177 / R-4</strain>
    </source>
</reference>
<evidence type="ECO:0000313" key="2">
    <source>
        <dbReference type="EMBL" id="EMA03549.1"/>
    </source>
</evidence>
<organism evidence="2 3">
    <name type="scientific">Haloferax mediterranei (strain ATCC 33500 / DSM 1411 / JCM 8866 / NBRC 14739 / NCIMB 2177 / R-4)</name>
    <name type="common">Halobacterium mediterranei</name>
    <dbReference type="NCBI Taxonomy" id="523841"/>
    <lineage>
        <taxon>Archaea</taxon>
        <taxon>Methanobacteriati</taxon>
        <taxon>Methanobacteriota</taxon>
        <taxon>Stenosarchaea group</taxon>
        <taxon>Halobacteria</taxon>
        <taxon>Halobacteriales</taxon>
        <taxon>Haloferacaceae</taxon>
        <taxon>Haloferax</taxon>
    </lineage>
</organism>
<feature type="transmembrane region" description="Helical" evidence="1">
    <location>
        <begin position="57"/>
        <end position="77"/>
    </location>
</feature>
<name>M0J6F1_HALMT</name>
<protein>
    <submittedName>
        <fullName evidence="2">Uncharacterized protein</fullName>
    </submittedName>
</protein>
<dbReference type="EMBL" id="AOLO01000005">
    <property type="protein sequence ID" value="EMA03549.1"/>
    <property type="molecule type" value="Genomic_DNA"/>
</dbReference>
<keyword evidence="1" id="KW-0812">Transmembrane</keyword>
<dbReference type="PATRIC" id="fig|523841.21.peg.812"/>
<dbReference type="AlphaFoldDB" id="M0J6F1"/>
<keyword evidence="3" id="KW-1185">Reference proteome</keyword>
<accession>M0J6F1</accession>
<evidence type="ECO:0000313" key="3">
    <source>
        <dbReference type="Proteomes" id="UP000011603"/>
    </source>
</evidence>
<feature type="transmembrane region" description="Helical" evidence="1">
    <location>
        <begin position="21"/>
        <end position="45"/>
    </location>
</feature>
<keyword evidence="1" id="KW-1133">Transmembrane helix</keyword>
<comment type="caution">
    <text evidence="2">The sequence shown here is derived from an EMBL/GenBank/DDBJ whole genome shotgun (WGS) entry which is preliminary data.</text>
</comment>
<sequence>MITMRIAQSFTEAYEDRNREIVVLVPKVWTWTWRVGISLLLIALATARFEAAGGDPTGLGGIGIACILLGLFCPFIIDLSGAILALRDFDESEGGPHD</sequence>
<gene>
    <name evidence="2" type="ORF">C439_04020</name>
</gene>
<keyword evidence="1" id="KW-0472">Membrane</keyword>
<proteinExistence type="predicted"/>